<dbReference type="Proteomes" id="UP000326198">
    <property type="component" value="Unassembled WGS sequence"/>
</dbReference>
<organism evidence="1 2">
    <name type="scientific">Aspergillus bertholletiae</name>
    <dbReference type="NCBI Taxonomy" id="1226010"/>
    <lineage>
        <taxon>Eukaryota</taxon>
        <taxon>Fungi</taxon>
        <taxon>Dikarya</taxon>
        <taxon>Ascomycota</taxon>
        <taxon>Pezizomycotina</taxon>
        <taxon>Eurotiomycetes</taxon>
        <taxon>Eurotiomycetidae</taxon>
        <taxon>Eurotiales</taxon>
        <taxon>Aspergillaceae</taxon>
        <taxon>Aspergillus</taxon>
        <taxon>Aspergillus subgen. Circumdati</taxon>
    </lineage>
</organism>
<protein>
    <submittedName>
        <fullName evidence="1">Uncharacterized protein</fullName>
    </submittedName>
</protein>
<accession>A0A5N7BN31</accession>
<proteinExistence type="predicted"/>
<sequence>MAVFVGFAKVVRPIRGRSESRDSPSLYVQPPEVDVCKTVQDTMDGDNAMQVLGNHTHIGSLSGLQWLIDLEEPCDKRRQRHTETTCWDWLARSWLWEHRLLRRRSNEPVSSWGGVRGGNGQKVTLGLGLRAVCGRGVGKMRWCELISNVTL</sequence>
<reference evidence="1 2" key="1">
    <citation type="submission" date="2019-04" db="EMBL/GenBank/DDBJ databases">
        <title>Friends and foes A comparative genomics studyof 23 Aspergillus species from section Flavi.</title>
        <authorList>
            <consortium name="DOE Joint Genome Institute"/>
            <person name="Kjaerbolling I."/>
            <person name="Vesth T."/>
            <person name="Frisvad J.C."/>
            <person name="Nybo J.L."/>
            <person name="Theobald S."/>
            <person name="Kildgaard S."/>
            <person name="Isbrandt T."/>
            <person name="Kuo A."/>
            <person name="Sato A."/>
            <person name="Lyhne E.K."/>
            <person name="Kogle M.E."/>
            <person name="Wiebenga A."/>
            <person name="Kun R.S."/>
            <person name="Lubbers R.J."/>
            <person name="Makela M.R."/>
            <person name="Barry K."/>
            <person name="Chovatia M."/>
            <person name="Clum A."/>
            <person name="Daum C."/>
            <person name="Haridas S."/>
            <person name="He G."/>
            <person name="LaButti K."/>
            <person name="Lipzen A."/>
            <person name="Mondo S."/>
            <person name="Riley R."/>
            <person name="Salamov A."/>
            <person name="Simmons B.A."/>
            <person name="Magnuson J.K."/>
            <person name="Henrissat B."/>
            <person name="Mortensen U.H."/>
            <person name="Larsen T.O."/>
            <person name="Devries R.P."/>
            <person name="Grigoriev I.V."/>
            <person name="Machida M."/>
            <person name="Baker S.E."/>
            <person name="Andersen M.R."/>
        </authorList>
    </citation>
    <scope>NUCLEOTIDE SEQUENCE [LARGE SCALE GENOMIC DNA]</scope>
    <source>
        <strain evidence="1 2">IBT 29228</strain>
    </source>
</reference>
<name>A0A5N7BN31_9EURO</name>
<gene>
    <name evidence="1" type="ORF">BDV26DRAFT_160321</name>
</gene>
<dbReference type="AlphaFoldDB" id="A0A5N7BN31"/>
<evidence type="ECO:0000313" key="2">
    <source>
        <dbReference type="Proteomes" id="UP000326198"/>
    </source>
</evidence>
<evidence type="ECO:0000313" key="1">
    <source>
        <dbReference type="EMBL" id="KAE8383180.1"/>
    </source>
</evidence>
<keyword evidence="2" id="KW-1185">Reference proteome</keyword>
<dbReference type="EMBL" id="ML736156">
    <property type="protein sequence ID" value="KAE8383180.1"/>
    <property type="molecule type" value="Genomic_DNA"/>
</dbReference>